<keyword evidence="8" id="KW-0156">Chromatin regulator</keyword>
<keyword evidence="5" id="KW-0963">Cytoplasm</keyword>
<feature type="compositionally biased region" description="Polar residues" evidence="12">
    <location>
        <begin position="562"/>
        <end position="579"/>
    </location>
</feature>
<dbReference type="Gene3D" id="3.10.20.90">
    <property type="entry name" value="Phosphatidylinositol 3-kinase Catalytic Subunit, Chain A, domain 1"/>
    <property type="match status" value="1"/>
</dbReference>
<comment type="caution">
    <text evidence="14">The sequence shown here is derived from an EMBL/GenBank/DDBJ whole genome shotgun (WGS) entry which is preliminary data.</text>
</comment>
<feature type="region of interest" description="Disordered" evidence="12">
    <location>
        <begin position="835"/>
        <end position="891"/>
    </location>
</feature>
<feature type="compositionally biased region" description="Low complexity" evidence="12">
    <location>
        <begin position="390"/>
        <end position="414"/>
    </location>
</feature>
<dbReference type="EMBL" id="CAJFCJ010000014">
    <property type="protein sequence ID" value="CAD5121213.1"/>
    <property type="molecule type" value="Genomic_DNA"/>
</dbReference>
<evidence type="ECO:0000256" key="5">
    <source>
        <dbReference type="ARBA" id="ARBA00022490"/>
    </source>
</evidence>
<evidence type="ECO:0000256" key="3">
    <source>
        <dbReference type="ARBA" id="ARBA00004550"/>
    </source>
</evidence>
<dbReference type="GO" id="GO:0031593">
    <property type="term" value="F:polyubiquitin modification-dependent protein binding"/>
    <property type="evidence" value="ECO:0007669"/>
    <property type="project" value="TreeGrafter"/>
</dbReference>
<dbReference type="SUPFAM" id="SSF101447">
    <property type="entry name" value="Formin homology 2 domain (FH2 domain)"/>
    <property type="match status" value="1"/>
</dbReference>
<dbReference type="GO" id="GO:0005576">
    <property type="term" value="C:extracellular region"/>
    <property type="evidence" value="ECO:0007669"/>
    <property type="project" value="UniProtKB-SubCell"/>
</dbReference>
<comment type="subcellular location">
    <subcellularLocation>
        <location evidence="2">Cytoplasm</location>
        <location evidence="2">Cytosol</location>
    </subcellularLocation>
    <subcellularLocation>
        <location evidence="1">Nucleus</location>
    </subcellularLocation>
    <subcellularLocation>
        <location evidence="3">Secreted</location>
        <location evidence="3">Extracellular exosome</location>
    </subcellularLocation>
</comment>
<keyword evidence="7" id="KW-0053">Apoptosis</keyword>
<dbReference type="GO" id="GO:0006915">
    <property type="term" value="P:apoptotic process"/>
    <property type="evidence" value="ECO:0007669"/>
    <property type="project" value="UniProtKB-KW"/>
</dbReference>
<evidence type="ECO:0000256" key="2">
    <source>
        <dbReference type="ARBA" id="ARBA00004514"/>
    </source>
</evidence>
<feature type="compositionally biased region" description="Polar residues" evidence="12">
    <location>
        <begin position="373"/>
        <end position="384"/>
    </location>
</feature>
<feature type="compositionally biased region" description="Low complexity" evidence="12">
    <location>
        <begin position="545"/>
        <end position="561"/>
    </location>
</feature>
<protein>
    <recommendedName>
        <fullName evidence="11">BCL2-associated athanogene 6</fullName>
    </recommendedName>
</protein>
<dbReference type="GO" id="GO:0051787">
    <property type="term" value="F:misfolded protein binding"/>
    <property type="evidence" value="ECO:0007669"/>
    <property type="project" value="TreeGrafter"/>
</dbReference>
<feature type="compositionally biased region" description="Low complexity" evidence="12">
    <location>
        <begin position="79"/>
        <end position="89"/>
    </location>
</feature>
<feature type="compositionally biased region" description="Polar residues" evidence="12">
    <location>
        <begin position="452"/>
        <end position="475"/>
    </location>
</feature>
<dbReference type="OrthoDB" id="1885901at2759"/>
<dbReference type="PANTHER" id="PTHR15204">
    <property type="entry name" value="LARGE PROLINE-RICH PROTEIN BAG6"/>
    <property type="match status" value="1"/>
</dbReference>
<evidence type="ECO:0000256" key="6">
    <source>
        <dbReference type="ARBA" id="ARBA00022525"/>
    </source>
</evidence>
<sequence length="1041" mass="115006">MLEVTVKTLDGKNKKFSVPDEYTIEEFKKKIASGIEIAPERQRLIFQGKILHNEKRLQDFDINGKVIHVVQSQAPPPESSTSESASSSNRQDRRNRSHPNGNVRVLDASTMHEMMQNIFSGNVDGSRNIFRSNDGNQVDVHVNMRVVDTPPVRSEAWGRLQVVKRNLRTVTAVVDRLDDPNITVEDLERVEALTMAEELQREREEDEAANRRREEVSEPREELPENPPLSEVADVLDAMLAAQFRLRPHVERYRDLLRSDMAYENPDEARRVQALTNLVNESLHGLSHALHSLTDLMVNVDSAPPRVARATAQPVQPVAATVIQQTIPVSASINLVAGRQTSTTTPTTQTPVTSSSSEGQTPTPTTATSSTTRNQPFVTYSVGQPTFAVGSMSSPPTGTSGTSSTAGTATSNPSPQLPAFFQNILRGVGIPRGQAGTRQATSRIPQAPPTRSAGTSGTTAPNVSNAPEDANSNLQTGLQRASRLVDRYLPCYSRFFRLAQVRASAEQNEASAQSTTEDDIFSQIIQGVAGSGGLRGGNIRLASRGTNTRGETTNNAGTTTGQSRPNPTGGTSSTANEVRSGSSSSSTAQMLSQITQIMHEQLNSSRQEMTPIAQLLSVVGQDTFESRGENTFVDMFNILLQNLGLVDLVGLVQGQHECLNRVRSHWRVYAQEQILQNEPPTEANMTNAINRILNELSEITHSIDTTEVHIRDEIDFPASLRGLTRHHLEEMLKIILSDAENENPSYGNIVGNAFTAYARRLMTICRHSSADDASFHNLIRQQVTSIFASGVDASMRDMMSTMATMQINQIMANSTVPEEEIRQFVVTKTDTDEYMSCGEEEVQPTASSSNAINDKMDTEQSTTRQPQTLAPMPSPPPPPPPPPPPQSSNEEHINIAYGSEEWHSLVDREWVDVIHRDTIRQECQSHATSNHLSDAYISTMPSKRRKIVEKHKEDMRKRLCNGQSHVRLLTNTLETTIEESTRRPITSIQSLMNDICEDGSLVEAFEEDIKERLNDRLEKDTDFDGSSFPNSEKCFRSKNSN</sequence>
<feature type="region of interest" description="Disordered" evidence="12">
    <location>
        <begin position="432"/>
        <end position="475"/>
    </location>
</feature>
<keyword evidence="9" id="KW-0143">Chaperone</keyword>
<dbReference type="Proteomes" id="UP000549394">
    <property type="component" value="Unassembled WGS sequence"/>
</dbReference>
<feature type="region of interest" description="Disordered" evidence="12">
    <location>
        <begin position="198"/>
        <end position="229"/>
    </location>
</feature>
<dbReference type="Pfam" id="PF00240">
    <property type="entry name" value="ubiquitin"/>
    <property type="match status" value="1"/>
</dbReference>
<dbReference type="InterPro" id="IPR029071">
    <property type="entry name" value="Ubiquitin-like_domsf"/>
</dbReference>
<evidence type="ECO:0000313" key="14">
    <source>
        <dbReference type="EMBL" id="CAD5121213.1"/>
    </source>
</evidence>
<evidence type="ECO:0000259" key="13">
    <source>
        <dbReference type="PROSITE" id="PS50053"/>
    </source>
</evidence>
<reference evidence="14 15" key="1">
    <citation type="submission" date="2020-08" db="EMBL/GenBank/DDBJ databases">
        <authorList>
            <person name="Hejnol A."/>
        </authorList>
    </citation>
    <scope>NUCLEOTIDE SEQUENCE [LARGE SCALE GENOMIC DNA]</scope>
</reference>
<evidence type="ECO:0000256" key="4">
    <source>
        <dbReference type="ARBA" id="ARBA00022448"/>
    </source>
</evidence>
<dbReference type="Pfam" id="PF12057">
    <property type="entry name" value="BAG6"/>
    <property type="match status" value="1"/>
</dbReference>
<feature type="region of interest" description="Disordered" evidence="12">
    <location>
        <begin position="338"/>
        <end position="418"/>
    </location>
</feature>
<proteinExistence type="predicted"/>
<dbReference type="SUPFAM" id="SSF54236">
    <property type="entry name" value="Ubiquitin-like"/>
    <property type="match status" value="1"/>
</dbReference>
<dbReference type="PANTHER" id="PTHR15204:SF0">
    <property type="entry name" value="LARGE PROLINE-RICH PROTEIN BAG6"/>
    <property type="match status" value="1"/>
</dbReference>
<gene>
    <name evidence="14" type="ORF">DGYR_LOCUS9197</name>
</gene>
<evidence type="ECO:0000256" key="8">
    <source>
        <dbReference type="ARBA" id="ARBA00022853"/>
    </source>
</evidence>
<evidence type="ECO:0000313" key="15">
    <source>
        <dbReference type="Proteomes" id="UP000549394"/>
    </source>
</evidence>
<dbReference type="GO" id="GO:0036503">
    <property type="term" value="P:ERAD pathway"/>
    <property type="evidence" value="ECO:0007669"/>
    <property type="project" value="TreeGrafter"/>
</dbReference>
<accession>A0A7I8VZA4</accession>
<dbReference type="GO" id="GO:0006325">
    <property type="term" value="P:chromatin organization"/>
    <property type="evidence" value="ECO:0007669"/>
    <property type="project" value="UniProtKB-KW"/>
</dbReference>
<feature type="region of interest" description="Disordered" evidence="12">
    <location>
        <begin position="72"/>
        <end position="102"/>
    </location>
</feature>
<keyword evidence="15" id="KW-1185">Reference proteome</keyword>
<organism evidence="14 15">
    <name type="scientific">Dimorphilus gyrociliatus</name>
    <dbReference type="NCBI Taxonomy" id="2664684"/>
    <lineage>
        <taxon>Eukaryota</taxon>
        <taxon>Metazoa</taxon>
        <taxon>Spiralia</taxon>
        <taxon>Lophotrochozoa</taxon>
        <taxon>Annelida</taxon>
        <taxon>Polychaeta</taxon>
        <taxon>Polychaeta incertae sedis</taxon>
        <taxon>Dinophilidae</taxon>
        <taxon>Dimorphilus</taxon>
    </lineage>
</organism>
<keyword evidence="10" id="KW-0539">Nucleus</keyword>
<keyword evidence="6" id="KW-0964">Secreted</keyword>
<feature type="domain" description="Ubiquitin-like" evidence="13">
    <location>
        <begin position="2"/>
        <end position="63"/>
    </location>
</feature>
<evidence type="ECO:0000256" key="12">
    <source>
        <dbReference type="SAM" id="MobiDB-lite"/>
    </source>
</evidence>
<feature type="compositionally biased region" description="Pro residues" evidence="12">
    <location>
        <begin position="872"/>
        <end position="886"/>
    </location>
</feature>
<evidence type="ECO:0000256" key="10">
    <source>
        <dbReference type="ARBA" id="ARBA00023242"/>
    </source>
</evidence>
<name>A0A7I8VZA4_9ANNE</name>
<dbReference type="SMART" id="SM00213">
    <property type="entry name" value="UBQ"/>
    <property type="match status" value="1"/>
</dbReference>
<feature type="compositionally biased region" description="Basic and acidic residues" evidence="12">
    <location>
        <begin position="198"/>
        <end position="223"/>
    </location>
</feature>
<feature type="region of interest" description="Disordered" evidence="12">
    <location>
        <begin position="536"/>
        <end position="589"/>
    </location>
</feature>
<dbReference type="InterPro" id="IPR000626">
    <property type="entry name" value="Ubiquitin-like_dom"/>
</dbReference>
<dbReference type="AlphaFoldDB" id="A0A7I8VZA4"/>
<dbReference type="InterPro" id="IPR021925">
    <property type="entry name" value="BAG6"/>
</dbReference>
<feature type="compositionally biased region" description="Polar residues" evidence="12">
    <location>
        <begin position="859"/>
        <end position="868"/>
    </location>
</feature>
<dbReference type="PROSITE" id="PS50053">
    <property type="entry name" value="UBIQUITIN_2"/>
    <property type="match status" value="1"/>
</dbReference>
<evidence type="ECO:0000256" key="1">
    <source>
        <dbReference type="ARBA" id="ARBA00004123"/>
    </source>
</evidence>
<feature type="compositionally biased region" description="Low complexity" evidence="12">
    <location>
        <begin position="340"/>
        <end position="372"/>
    </location>
</feature>
<dbReference type="GO" id="GO:0005634">
    <property type="term" value="C:nucleus"/>
    <property type="evidence" value="ECO:0007669"/>
    <property type="project" value="UniProtKB-SubCell"/>
</dbReference>
<feature type="region of interest" description="Disordered" evidence="12">
    <location>
        <begin position="1019"/>
        <end position="1041"/>
    </location>
</feature>
<evidence type="ECO:0000256" key="7">
    <source>
        <dbReference type="ARBA" id="ARBA00022703"/>
    </source>
</evidence>
<evidence type="ECO:0000256" key="9">
    <source>
        <dbReference type="ARBA" id="ARBA00023186"/>
    </source>
</evidence>
<evidence type="ECO:0000256" key="11">
    <source>
        <dbReference type="ARBA" id="ARBA00030033"/>
    </source>
</evidence>
<keyword evidence="4" id="KW-0813">Transport</keyword>
<dbReference type="GO" id="GO:0071818">
    <property type="term" value="C:BAT3 complex"/>
    <property type="evidence" value="ECO:0007669"/>
    <property type="project" value="TreeGrafter"/>
</dbReference>